<gene>
    <name evidence="2" type="ORF">INQ41_06710</name>
</gene>
<dbReference type="KEGG" id="lcic:INQ41_06710"/>
<dbReference type="Gene3D" id="3.30.420.10">
    <property type="entry name" value="Ribonuclease H-like superfamily/Ribonuclease H"/>
    <property type="match status" value="1"/>
</dbReference>
<evidence type="ECO:0000313" key="3">
    <source>
        <dbReference type="Proteomes" id="UP000594059"/>
    </source>
</evidence>
<evidence type="ECO:0000256" key="1">
    <source>
        <dbReference type="SAM" id="MobiDB-lite"/>
    </source>
</evidence>
<feature type="region of interest" description="Disordered" evidence="1">
    <location>
        <begin position="582"/>
        <end position="603"/>
    </location>
</feature>
<sequence length="625" mass="70343">MIPRFSEEEAVALQALPRPHTQAMKHLTDEERRAIQNRIAALDAALGGASEASVAKLHRLSRKTVRRMLELVDQEAPDGTLYGFRVCMPHARLVNPKPRSSDGPLLGRAHDMVRLIEKVPEIGVLLGRFKGQVPTRTQSSPSFNRLCADIKRVLTKLSMENGYPFDTRDKGRRAFINYIVRMRNQRAAEAMATGPTWTVTQWELLTYIRPFDEAQCDGHWIDTAGLQVAVPVPDGTYVLAPISGLWLIAQIDVGSRACEAWQVIADSGYDQFDLTRTFAHGLTPWIGRDVEGLEMRYLPNAWMPSLVDGPVPRTLRTSMDNYSGHLAKHSMRVLREDLKGVYRFGVAGIPESRGVIEAFFKLMETKVLRFLAGGFEPETKDRLVQKVSNKRASDHPIFLELLETYLDVAISTYNITPHTRLNNRSPREVIEHYLAHGGMPLRSTRTTEDVRNMRRTRHVFTIRGNKGKSVLPHVNLELGKYRSDELNVRWDLVGTKFYGTMRDDDARYLDVLNDAGIPFVTLEVLPPYARTAHTIAERKRAEQWKRANPGCWEGMDDHIEAYHADVRRVARSLKWAADEVASGNVPHPKAGPAGTQAPRTSTAASYAAQTLTGLKPRGGPVRLRR</sequence>
<reference evidence="2 3" key="1">
    <citation type="submission" date="2020-10" db="EMBL/GenBank/DDBJ databases">
        <title>complete genome sequencing of Lysobacter sp. H21R20.</title>
        <authorList>
            <person name="Bae J.-W."/>
            <person name="Lee S.-Y."/>
        </authorList>
    </citation>
    <scope>NUCLEOTIDE SEQUENCE [LARGE SCALE GENOMIC DNA]</scope>
    <source>
        <strain evidence="2 3">H21R20</strain>
    </source>
</reference>
<organism evidence="2 3">
    <name type="scientific">Novilysobacter ciconiae</name>
    <dbReference type="NCBI Taxonomy" id="2781022"/>
    <lineage>
        <taxon>Bacteria</taxon>
        <taxon>Pseudomonadati</taxon>
        <taxon>Pseudomonadota</taxon>
        <taxon>Gammaproteobacteria</taxon>
        <taxon>Lysobacterales</taxon>
        <taxon>Lysobacteraceae</taxon>
        <taxon>Novilysobacter</taxon>
    </lineage>
</organism>
<dbReference type="EMBL" id="CP063656">
    <property type="protein sequence ID" value="QOW18430.1"/>
    <property type="molecule type" value="Genomic_DNA"/>
</dbReference>
<name>A0A7S6UDU3_9GAMM</name>
<dbReference type="InterPro" id="IPR012337">
    <property type="entry name" value="RNaseH-like_sf"/>
</dbReference>
<accession>A0A7S6UDU3</accession>
<protein>
    <submittedName>
        <fullName evidence="2">Uncharacterized protein</fullName>
    </submittedName>
</protein>
<dbReference type="Proteomes" id="UP000594059">
    <property type="component" value="Chromosome"/>
</dbReference>
<dbReference type="GO" id="GO:0003676">
    <property type="term" value="F:nucleic acid binding"/>
    <property type="evidence" value="ECO:0007669"/>
    <property type="project" value="InterPro"/>
</dbReference>
<keyword evidence="3" id="KW-1185">Reference proteome</keyword>
<dbReference type="InterPro" id="IPR036397">
    <property type="entry name" value="RNaseH_sf"/>
</dbReference>
<dbReference type="AlphaFoldDB" id="A0A7S6UDU3"/>
<evidence type="ECO:0000313" key="2">
    <source>
        <dbReference type="EMBL" id="QOW18430.1"/>
    </source>
</evidence>
<proteinExistence type="predicted"/>
<dbReference type="SUPFAM" id="SSF53098">
    <property type="entry name" value="Ribonuclease H-like"/>
    <property type="match status" value="1"/>
</dbReference>